<evidence type="ECO:0000256" key="7">
    <source>
        <dbReference type="ARBA" id="ARBA00023180"/>
    </source>
</evidence>
<dbReference type="InterPro" id="IPR002495">
    <property type="entry name" value="Glyco_trans_8"/>
</dbReference>
<dbReference type="AlphaFoldDB" id="A0AAN5ID77"/>
<keyword evidence="7" id="KW-0325">Glycoprotein</keyword>
<organism evidence="8 9">
    <name type="scientific">Pristionchus mayeri</name>
    <dbReference type="NCBI Taxonomy" id="1317129"/>
    <lineage>
        <taxon>Eukaryota</taxon>
        <taxon>Metazoa</taxon>
        <taxon>Ecdysozoa</taxon>
        <taxon>Nematoda</taxon>
        <taxon>Chromadorea</taxon>
        <taxon>Rhabditida</taxon>
        <taxon>Rhabditina</taxon>
        <taxon>Diplogasteromorpha</taxon>
        <taxon>Diplogasteroidea</taxon>
        <taxon>Neodiplogasteridae</taxon>
        <taxon>Pristionchus</taxon>
    </lineage>
</organism>
<evidence type="ECO:0000256" key="4">
    <source>
        <dbReference type="ARBA" id="ARBA00022989"/>
    </source>
</evidence>
<dbReference type="SUPFAM" id="SSF53448">
    <property type="entry name" value="Nucleotide-diphospho-sugar transferases"/>
    <property type="match status" value="1"/>
</dbReference>
<dbReference type="GO" id="GO:0035269">
    <property type="term" value="P:protein O-linked glycosylation via mannose"/>
    <property type="evidence" value="ECO:0007669"/>
    <property type="project" value="TreeGrafter"/>
</dbReference>
<reference evidence="9" key="1">
    <citation type="submission" date="2022-10" db="EMBL/GenBank/DDBJ databases">
        <title>Genome assembly of Pristionchus species.</title>
        <authorList>
            <person name="Yoshida K."/>
            <person name="Sommer R.J."/>
        </authorList>
    </citation>
    <scope>NUCLEOTIDE SEQUENCE [LARGE SCALE GENOMIC DNA]</scope>
    <source>
        <strain evidence="9">RS5460</strain>
    </source>
</reference>
<gene>
    <name evidence="8" type="ORF">PMAYCL1PPCAC_32173</name>
</gene>
<keyword evidence="3" id="KW-0735">Signal-anchor</keyword>
<protein>
    <recommendedName>
        <fullName evidence="10">Glycosyltransferase</fullName>
    </recommendedName>
</protein>
<comment type="caution">
    <text evidence="8">The sequence shown here is derived from an EMBL/GenBank/DDBJ whole genome shotgun (WGS) entry which is preliminary data.</text>
</comment>
<dbReference type="Gene3D" id="3.90.550.10">
    <property type="entry name" value="Spore Coat Polysaccharide Biosynthesis Protein SpsA, Chain A"/>
    <property type="match status" value="1"/>
</dbReference>
<dbReference type="FunFam" id="3.90.550.10:FF:000016">
    <property type="entry name" value="LARGE xylosyl- and glucuronyltransferase 2"/>
    <property type="match status" value="1"/>
</dbReference>
<dbReference type="Proteomes" id="UP001328107">
    <property type="component" value="Unassembled WGS sequence"/>
</dbReference>
<dbReference type="GO" id="GO:0000139">
    <property type="term" value="C:Golgi membrane"/>
    <property type="evidence" value="ECO:0007669"/>
    <property type="project" value="UniProtKB-SubCell"/>
</dbReference>
<feature type="non-terminal residue" evidence="8">
    <location>
        <position position="1"/>
    </location>
</feature>
<evidence type="ECO:0000256" key="2">
    <source>
        <dbReference type="ARBA" id="ARBA00022692"/>
    </source>
</evidence>
<name>A0AAN5ID77_9BILA</name>
<keyword evidence="9" id="KW-1185">Reference proteome</keyword>
<dbReference type="GO" id="GO:0015020">
    <property type="term" value="F:glucuronosyltransferase activity"/>
    <property type="evidence" value="ECO:0007669"/>
    <property type="project" value="TreeGrafter"/>
</dbReference>
<dbReference type="Pfam" id="PF01501">
    <property type="entry name" value="Glyco_transf_8"/>
    <property type="match status" value="1"/>
</dbReference>
<proteinExistence type="predicted"/>
<sequence length="396" mass="46082">NSRCTEHHIVIVIGGYETINLASVLFKSILFHHRGPLFFHFIADGRSRKVLPTLFDTWKIPSVRYQMYDMERFEKDIEWIRSNHYSSKYGLIRLAIPDILPKEVKEVLFLDTDLVVLNDITPIFDAFKGANDSVLFAMAENISPWYSKKYKHHWPARGRGFNAGVMLMHTERMRKANWSEMWKNEARERLKRFSTGHDQVQDILNALTISYPHIVVELPCEYNLQLGEQSLPAECTIEDRIAHFNSKQKMRWPSKYVAHFARYFAVYQSMDGYTLRAREQCDVQLRTRIVQEHNSLADLDDSKEPANVLMETSYRTHLYFNGFESSKDSGEVTLVTQLPFEHFHEFQKLVGGWEGPISAAIYCTDAELSQIEKLIATAHAFRRRTNVVLHAVFKIG</sequence>
<keyword evidence="6" id="KW-0472">Membrane</keyword>
<keyword evidence="4" id="KW-1133">Transmembrane helix</keyword>
<feature type="non-terminal residue" evidence="8">
    <location>
        <position position="396"/>
    </location>
</feature>
<dbReference type="InterPro" id="IPR029044">
    <property type="entry name" value="Nucleotide-diphossugar_trans"/>
</dbReference>
<keyword evidence="2" id="KW-0812">Transmembrane</keyword>
<dbReference type="PANTHER" id="PTHR12270:SF25">
    <property type="entry name" value="GLYCOSYLTRANSFERASE-LIKE PROTEIN LARGE"/>
    <property type="match status" value="1"/>
</dbReference>
<evidence type="ECO:0000256" key="5">
    <source>
        <dbReference type="ARBA" id="ARBA00023034"/>
    </source>
</evidence>
<dbReference type="GO" id="GO:0042285">
    <property type="term" value="F:xylosyltransferase activity"/>
    <property type="evidence" value="ECO:0007669"/>
    <property type="project" value="TreeGrafter"/>
</dbReference>
<keyword evidence="5" id="KW-0333">Golgi apparatus</keyword>
<evidence type="ECO:0000256" key="1">
    <source>
        <dbReference type="ARBA" id="ARBA00004323"/>
    </source>
</evidence>
<dbReference type="EMBL" id="BTRK01000006">
    <property type="protein sequence ID" value="GMR61978.1"/>
    <property type="molecule type" value="Genomic_DNA"/>
</dbReference>
<evidence type="ECO:0000256" key="3">
    <source>
        <dbReference type="ARBA" id="ARBA00022968"/>
    </source>
</evidence>
<dbReference type="InterPro" id="IPR051292">
    <property type="entry name" value="Xyl/GlcA_transferase"/>
</dbReference>
<accession>A0AAN5ID77</accession>
<comment type="subcellular location">
    <subcellularLocation>
        <location evidence="1">Golgi apparatus membrane</location>
        <topology evidence="1">Single-pass type II membrane protein</topology>
    </subcellularLocation>
</comment>
<dbReference type="Pfam" id="PF13896">
    <property type="entry name" value="Glyco_transf_49"/>
    <property type="match status" value="1"/>
</dbReference>
<evidence type="ECO:0000313" key="8">
    <source>
        <dbReference type="EMBL" id="GMR61978.1"/>
    </source>
</evidence>
<evidence type="ECO:0008006" key="10">
    <source>
        <dbReference type="Google" id="ProtNLM"/>
    </source>
</evidence>
<evidence type="ECO:0000256" key="6">
    <source>
        <dbReference type="ARBA" id="ARBA00023136"/>
    </source>
</evidence>
<evidence type="ECO:0000313" key="9">
    <source>
        <dbReference type="Proteomes" id="UP001328107"/>
    </source>
</evidence>
<dbReference type="PANTHER" id="PTHR12270">
    <property type="entry name" value="GLYCOSYLTRANSFERASE-RELATED"/>
    <property type="match status" value="1"/>
</dbReference>